<feature type="compositionally biased region" description="Low complexity" evidence="1">
    <location>
        <begin position="49"/>
        <end position="70"/>
    </location>
</feature>
<protein>
    <recommendedName>
        <fullName evidence="3">Peptidase M6-like domain-containing protein</fullName>
    </recommendedName>
</protein>
<dbReference type="PANTHER" id="PTHR41775:SF1">
    <property type="entry name" value="PEPTIDASE M6-LIKE DOMAIN-CONTAINING PROTEIN"/>
    <property type="match status" value="1"/>
</dbReference>
<evidence type="ECO:0000256" key="1">
    <source>
        <dbReference type="SAM" id="MobiDB-lite"/>
    </source>
</evidence>
<reference evidence="2" key="1">
    <citation type="submission" date="2018-05" db="EMBL/GenBank/DDBJ databases">
        <authorList>
            <person name="Lanie J.A."/>
            <person name="Ng W.-L."/>
            <person name="Kazmierczak K.M."/>
            <person name="Andrzejewski T.M."/>
            <person name="Davidsen T.M."/>
            <person name="Wayne K.J."/>
            <person name="Tettelin H."/>
            <person name="Glass J.I."/>
            <person name="Rusch D."/>
            <person name="Podicherti R."/>
            <person name="Tsui H.-C.T."/>
            <person name="Winkler M.E."/>
        </authorList>
    </citation>
    <scope>NUCLEOTIDE SEQUENCE</scope>
</reference>
<sequence length="546" mass="60291">VRPASLFLALGLLVSGCATSNSSEVETLEERTQDPEQQQDLPTSTTQHSPTAVSSSATSTISPTTTAASPYREPSKPSMDPDLCRLADHRGLTRYVYHEPMVEGVDYTHRQTHPEHNVVNVNPMYSTGFPMVPDMNPSVGTLELALLAIDFPDSPGSESQLDQTRTIADEVTEYFRIASGGRLHTNFRFGDRVFRVPKDSGTFGLQAHGHIGRDLTIEVVKAADPHIDFKGVHSLLMLIPETNTKIANDWHKPPQPISEGSNADLDPVMTDEGAIRAWVGNGYIFYRPDMVEKGGVAMFYVHETLHDIGMPDVYRYGYHAVDEIFGGGLAIVPMGEWAVMSAQHGNAREVIAWHRWLLGWLGDEQVYCRPSDSLTGVEVSLSPLTREEKGYKAAMIPVSDRKVIVVESRRAEGYSATAGNMAIAVDVDGIRKRRSLRDYGAEGLLVYTYDTSVIDGTGQAWVQIPDGRPSEWGPATCPITECFRPEELATVRENPWLVWDPDNPDNILVETHLDPLLRPGDSITVEGVTIELIESGKSDRVRITRN</sequence>
<dbReference type="PANTHER" id="PTHR41775">
    <property type="entry name" value="SECRETED PROTEIN-RELATED"/>
    <property type="match status" value="1"/>
</dbReference>
<dbReference type="EMBL" id="UINC01002106">
    <property type="protein sequence ID" value="SUZ92971.1"/>
    <property type="molecule type" value="Genomic_DNA"/>
</dbReference>
<proteinExistence type="predicted"/>
<gene>
    <name evidence="2" type="ORF">METZ01_LOCUS45825</name>
</gene>
<organism evidence="2">
    <name type="scientific">marine metagenome</name>
    <dbReference type="NCBI Taxonomy" id="408172"/>
    <lineage>
        <taxon>unclassified sequences</taxon>
        <taxon>metagenomes</taxon>
        <taxon>ecological metagenomes</taxon>
    </lineage>
</organism>
<evidence type="ECO:0000313" key="2">
    <source>
        <dbReference type="EMBL" id="SUZ92971.1"/>
    </source>
</evidence>
<evidence type="ECO:0008006" key="3">
    <source>
        <dbReference type="Google" id="ProtNLM"/>
    </source>
</evidence>
<name>A0A381RP68_9ZZZZ</name>
<feature type="region of interest" description="Disordered" evidence="1">
    <location>
        <begin position="23"/>
        <end position="84"/>
    </location>
</feature>
<feature type="compositionally biased region" description="Polar residues" evidence="1">
    <location>
        <begin position="35"/>
        <end position="48"/>
    </location>
</feature>
<dbReference type="AlphaFoldDB" id="A0A381RP68"/>
<feature type="non-terminal residue" evidence="2">
    <location>
        <position position="1"/>
    </location>
</feature>
<accession>A0A381RP68</accession>